<protein>
    <submittedName>
        <fullName evidence="2">Uncharacterized protein</fullName>
    </submittedName>
</protein>
<organism evidence="2 3">
    <name type="scientific">Parasedimentitalea denitrificans</name>
    <dbReference type="NCBI Taxonomy" id="2211118"/>
    <lineage>
        <taxon>Bacteria</taxon>
        <taxon>Pseudomonadati</taxon>
        <taxon>Pseudomonadota</taxon>
        <taxon>Alphaproteobacteria</taxon>
        <taxon>Rhodobacterales</taxon>
        <taxon>Paracoccaceae</taxon>
        <taxon>Parasedimentitalea</taxon>
    </lineage>
</organism>
<proteinExistence type="predicted"/>
<evidence type="ECO:0000313" key="3">
    <source>
        <dbReference type="Proteomes" id="UP001429564"/>
    </source>
</evidence>
<evidence type="ECO:0000256" key="1">
    <source>
        <dbReference type="SAM" id="Phobius"/>
    </source>
</evidence>
<dbReference type="RefSeq" id="WP_167685841.1">
    <property type="nucleotide sequence ID" value="NZ_QHLQ01000032.1"/>
</dbReference>
<feature type="transmembrane region" description="Helical" evidence="1">
    <location>
        <begin position="24"/>
        <end position="46"/>
    </location>
</feature>
<keyword evidence="1" id="KW-1133">Transmembrane helix</keyword>
<dbReference type="EMBL" id="QHLQ01000032">
    <property type="protein sequence ID" value="NIZ63248.1"/>
    <property type="molecule type" value="Genomic_DNA"/>
</dbReference>
<keyword evidence="1" id="KW-0472">Membrane</keyword>
<keyword evidence="1" id="KW-0812">Transmembrane</keyword>
<gene>
    <name evidence="2" type="ORF">DL239_19975</name>
</gene>
<evidence type="ECO:0000313" key="2">
    <source>
        <dbReference type="EMBL" id="NIZ63248.1"/>
    </source>
</evidence>
<name>A0ABX0WC15_9RHOB</name>
<comment type="caution">
    <text evidence="2">The sequence shown here is derived from an EMBL/GenBank/DDBJ whole genome shotgun (WGS) entry which is preliminary data.</text>
</comment>
<dbReference type="Proteomes" id="UP001429564">
    <property type="component" value="Unassembled WGS sequence"/>
</dbReference>
<reference evidence="2 3" key="1">
    <citation type="submission" date="2018-05" db="EMBL/GenBank/DDBJ databases">
        <authorList>
            <person name="Zhang Y.-J."/>
        </authorList>
    </citation>
    <scope>NUCLEOTIDE SEQUENCE [LARGE SCALE GENOMIC DNA]</scope>
    <source>
        <strain evidence="2 3">CY04</strain>
    </source>
</reference>
<sequence length="65" mass="6498">MSINHDGVTPWKTPQTGLYDTTGLAGMLIAAVAAALAVGALSLLIIMPGGSFIPLGSNTALALMT</sequence>
<accession>A0ABX0WC15</accession>
<keyword evidence="3" id="KW-1185">Reference proteome</keyword>